<dbReference type="Gene3D" id="3.60.15.10">
    <property type="entry name" value="Ribonuclease Z/Hydroxyacylglutathione hydrolase-like"/>
    <property type="match status" value="1"/>
</dbReference>
<dbReference type="PANTHER" id="PTHR42967">
    <property type="entry name" value="METAL DEPENDENT HYDROLASE"/>
    <property type="match status" value="1"/>
</dbReference>
<evidence type="ECO:0000313" key="3">
    <source>
        <dbReference type="Proteomes" id="UP000886800"/>
    </source>
</evidence>
<feature type="domain" description="Metallo-beta-lactamase" evidence="1">
    <location>
        <begin position="7"/>
        <end position="172"/>
    </location>
</feature>
<dbReference type="Pfam" id="PF13483">
    <property type="entry name" value="Lactamase_B_3"/>
    <property type="match status" value="1"/>
</dbReference>
<dbReference type="PANTHER" id="PTHR42967:SF1">
    <property type="entry name" value="MBL FOLD METALLO-HYDROLASE"/>
    <property type="match status" value="1"/>
</dbReference>
<dbReference type="SMART" id="SM00849">
    <property type="entry name" value="Lactamase_B"/>
    <property type="match status" value="1"/>
</dbReference>
<sequence length="238" mass="26602">MKAWYLYHSGFAVETAAHFLVFDYWRDTPAGGGLAAGVLRPEALPREKQPVVFVSHAHHDHFNPVIFSWAGRRPDIQYVLADGLPGGPGARIRPGQRLAVAGLEVLALPSTDQGVAFAVTCDGQRIYHAGDLNWWHWNGESAAWNDGMARDYPAALAPLAGKPAGLAFVPVDPRLEDKELWGLDYFMRHVGARWVAPMHFWEDTGIFRRIRQADCTRPYRERVLGPFGRGEQLLPQEP</sequence>
<dbReference type="EMBL" id="DXES01000138">
    <property type="protein sequence ID" value="HIX65859.1"/>
    <property type="molecule type" value="Genomic_DNA"/>
</dbReference>
<name>A0A9D1WRF0_9FIRM</name>
<dbReference type="SUPFAM" id="SSF56281">
    <property type="entry name" value="Metallo-hydrolase/oxidoreductase"/>
    <property type="match status" value="1"/>
</dbReference>
<reference evidence="2" key="1">
    <citation type="journal article" date="2021" name="PeerJ">
        <title>Extensive microbial diversity within the chicken gut microbiome revealed by metagenomics and culture.</title>
        <authorList>
            <person name="Gilroy R."/>
            <person name="Ravi A."/>
            <person name="Getino M."/>
            <person name="Pursley I."/>
            <person name="Horton D.L."/>
            <person name="Alikhan N.F."/>
            <person name="Baker D."/>
            <person name="Gharbi K."/>
            <person name="Hall N."/>
            <person name="Watson M."/>
            <person name="Adriaenssens E.M."/>
            <person name="Foster-Nyarko E."/>
            <person name="Jarju S."/>
            <person name="Secka A."/>
            <person name="Antonio M."/>
            <person name="Oren A."/>
            <person name="Chaudhuri R.R."/>
            <person name="La Ragione R."/>
            <person name="Hildebrand F."/>
            <person name="Pallen M.J."/>
        </authorList>
    </citation>
    <scope>NUCLEOTIDE SEQUENCE</scope>
    <source>
        <strain evidence="2">CHK188-5543</strain>
    </source>
</reference>
<protein>
    <submittedName>
        <fullName evidence="2">MBL fold metallo-hydrolase</fullName>
    </submittedName>
</protein>
<dbReference type="AlphaFoldDB" id="A0A9D1WRF0"/>
<reference evidence="2" key="2">
    <citation type="submission" date="2021-04" db="EMBL/GenBank/DDBJ databases">
        <authorList>
            <person name="Gilroy R."/>
        </authorList>
    </citation>
    <scope>NUCLEOTIDE SEQUENCE</scope>
    <source>
        <strain evidence="2">CHK188-5543</strain>
    </source>
</reference>
<evidence type="ECO:0000259" key="1">
    <source>
        <dbReference type="SMART" id="SM00849"/>
    </source>
</evidence>
<dbReference type="InterPro" id="IPR001279">
    <property type="entry name" value="Metallo-B-lactamas"/>
</dbReference>
<proteinExistence type="predicted"/>
<dbReference type="Proteomes" id="UP000886800">
    <property type="component" value="Unassembled WGS sequence"/>
</dbReference>
<gene>
    <name evidence="2" type="ORF">H9736_06365</name>
</gene>
<accession>A0A9D1WRF0</accession>
<organism evidence="2 3">
    <name type="scientific">Candidatus Anaerotruncus excrementipullorum</name>
    <dbReference type="NCBI Taxonomy" id="2838465"/>
    <lineage>
        <taxon>Bacteria</taxon>
        <taxon>Bacillati</taxon>
        <taxon>Bacillota</taxon>
        <taxon>Clostridia</taxon>
        <taxon>Eubacteriales</taxon>
        <taxon>Oscillospiraceae</taxon>
        <taxon>Anaerotruncus</taxon>
    </lineage>
</organism>
<dbReference type="InterPro" id="IPR036866">
    <property type="entry name" value="RibonucZ/Hydroxyglut_hydro"/>
</dbReference>
<evidence type="ECO:0000313" key="2">
    <source>
        <dbReference type="EMBL" id="HIX65859.1"/>
    </source>
</evidence>
<comment type="caution">
    <text evidence="2">The sequence shown here is derived from an EMBL/GenBank/DDBJ whole genome shotgun (WGS) entry which is preliminary data.</text>
</comment>